<gene>
    <name evidence="2" type="ORF">GC097_09645</name>
</gene>
<comment type="caution">
    <text evidence="2">The sequence shown here is derived from an EMBL/GenBank/DDBJ whole genome shotgun (WGS) entry which is preliminary data.</text>
</comment>
<keyword evidence="3" id="KW-1185">Reference proteome</keyword>
<dbReference type="Gene3D" id="3.40.50.12580">
    <property type="match status" value="1"/>
</dbReference>
<reference evidence="2 3" key="1">
    <citation type="submission" date="2019-10" db="EMBL/GenBank/DDBJ databases">
        <title>Description of Paenibacillus pedi sp. nov.</title>
        <authorList>
            <person name="Carlier A."/>
            <person name="Qi S."/>
        </authorList>
    </citation>
    <scope>NUCLEOTIDE SEQUENCE [LARGE SCALE GENOMIC DNA]</scope>
    <source>
        <strain evidence="2 3">LMG 31457</strain>
    </source>
</reference>
<evidence type="ECO:0000256" key="1">
    <source>
        <dbReference type="SAM" id="Coils"/>
    </source>
</evidence>
<dbReference type="SUPFAM" id="SSF53756">
    <property type="entry name" value="UDP-Glycosyltransferase/glycogen phosphorylase"/>
    <property type="match status" value="2"/>
</dbReference>
<dbReference type="Pfam" id="PF13692">
    <property type="entry name" value="Glyco_trans_1_4"/>
    <property type="match status" value="1"/>
</dbReference>
<proteinExistence type="predicted"/>
<evidence type="ECO:0000313" key="3">
    <source>
        <dbReference type="Proteomes" id="UP000618579"/>
    </source>
</evidence>
<evidence type="ECO:0000313" key="2">
    <source>
        <dbReference type="EMBL" id="NOV00276.1"/>
    </source>
</evidence>
<dbReference type="Gene3D" id="3.40.50.2000">
    <property type="entry name" value="Glycogen Phosphorylase B"/>
    <property type="match status" value="1"/>
</dbReference>
<dbReference type="EMBL" id="WHNZ01000017">
    <property type="protein sequence ID" value="NOV00276.1"/>
    <property type="molecule type" value="Genomic_DNA"/>
</dbReference>
<accession>A0ABX1ZJV5</accession>
<dbReference type="InterPro" id="IPR043148">
    <property type="entry name" value="TagF_C"/>
</dbReference>
<sequence length="915" mass="106738">MNHFKTEQLSEAPIAFIIHNLTLFEIIEPLLKISPVKYDIYIPKFTDALWNQMSVDTFQFIKSKGYRVLFLDDIPDLVYKVIVSGSYYSDSSIMPKGFYNVRLLYSLAKESWNFDTWNVFYDLIFCYGAYDSSYLSAYTRTVQIGPIRFSDFTKKVNSGNKKKVLYMPTYGDACSIEQLSPIIEKISGGGVEFYIRLHHGTYYLETARYELVKKIGNLVNLETPLKDLMANVDLVVSDGSGAIFDAIATSTPIVVYQPVAPEYFEGKPSLEQQIILENLVTVIHDPSELEQKIYDVLSDDTAIKKQELLRSKLFSVSGDEGINIFWKSIMPYLQSEILEENGNYLRAHSRLKRYIIGLTEKSTNQRVEFEEYQSNINDIHEKHKETIKNLSDQLEESRIQNKLFVQEFTEKSEKLKLLEKSRDDQQRRITDLQELYNEEKINNRKLNEIIHEVTNQNSYYSELEQNFINQLEEESLKYRRLEENLNTIHQSNLWKVGLVYYKLRDKSRLHYLLKAIKVLKLHGFKGLLLRIQLKLRRKRNISINADAHSTYLNTILKANSKKQIIIFPPIVDWHIPLYQRPQHIAKHLANKNYLYFYCTNNDRYDNISGFEQVASSQFVTNRYDLLSKLPGKKIFHLYSTDLRTPVSFISEALENGNVILYEYIDEIHEDITGPVSAEVYLRHKEILKNEACLVIVTADKLYNEVMSYRSKNVELVTNGVQYEHFHNRKDLEEIPDHIKRIQKLGKPIIGYFGALAKWFDYELIEKLAIERPDYQILLIGPTYDESLSDREHMKKMDNITFVGPVDYFNLPKYARWFNVSIIPFVINEITESTSPIKLFEYMALGHPIVTTAMPECRKYQSVLIGENQENFIEMIDVALSKEKDMEYLKIMDAEAKGNAWDSKANVISNLIQKNL</sequence>
<dbReference type="RefSeq" id="WP_171683134.1">
    <property type="nucleotide sequence ID" value="NZ_WHNZ01000017.1"/>
</dbReference>
<organism evidence="2 3">
    <name type="scientific">Paenibacillus planticolens</name>
    <dbReference type="NCBI Taxonomy" id="2654976"/>
    <lineage>
        <taxon>Bacteria</taxon>
        <taxon>Bacillati</taxon>
        <taxon>Bacillota</taxon>
        <taxon>Bacilli</taxon>
        <taxon>Bacillales</taxon>
        <taxon>Paenibacillaceae</taxon>
        <taxon>Paenibacillus</taxon>
    </lineage>
</organism>
<name>A0ABX1ZJV5_9BACL</name>
<protein>
    <submittedName>
        <fullName evidence="2">Glycosyltransferase</fullName>
    </submittedName>
</protein>
<keyword evidence="1" id="KW-0175">Coiled coil</keyword>
<dbReference type="Proteomes" id="UP000618579">
    <property type="component" value="Unassembled WGS sequence"/>
</dbReference>
<feature type="coiled-coil region" evidence="1">
    <location>
        <begin position="380"/>
        <end position="491"/>
    </location>
</feature>